<dbReference type="EMBL" id="CAJVSB020000867">
    <property type="protein sequence ID" value="CAH2075688.1"/>
    <property type="molecule type" value="Genomic_DNA"/>
</dbReference>
<dbReference type="FunFam" id="1.20.5.170:FF:000020">
    <property type="entry name" value="BZIP transcription factor"/>
    <property type="match status" value="1"/>
</dbReference>
<evidence type="ECO:0000256" key="5">
    <source>
        <dbReference type="ARBA" id="ARBA00023242"/>
    </source>
</evidence>
<sequence length="110" mass="12123">MSSVRQTSSSSNASMGDERKRKRMISNRDSARRSRMRKQKLLEDLTSDLGRLQCENKLILCRIDEVKEGYTAVAADNCVLRAQVAELVARLGSLAGVLRGVGLKLDSPDA</sequence>
<dbReference type="SMART" id="SM00338">
    <property type="entry name" value="BRLZ"/>
    <property type="match status" value="1"/>
</dbReference>
<evidence type="ECO:0000256" key="4">
    <source>
        <dbReference type="ARBA" id="ARBA00023163"/>
    </source>
</evidence>
<comment type="caution">
    <text evidence="8">The sequence shown here is derived from an EMBL/GenBank/DDBJ whole genome shotgun (WGS) entry which is preliminary data.</text>
</comment>
<evidence type="ECO:0000313" key="8">
    <source>
        <dbReference type="EMBL" id="CAH2075688.1"/>
    </source>
</evidence>
<reference evidence="8 9" key="1">
    <citation type="submission" date="2022-03" db="EMBL/GenBank/DDBJ databases">
        <authorList>
            <person name="Nunn A."/>
            <person name="Chopra R."/>
            <person name="Nunn A."/>
            <person name="Contreras Garrido A."/>
        </authorList>
    </citation>
    <scope>NUCLEOTIDE SEQUENCE [LARGE SCALE GENOMIC DNA]</scope>
</reference>
<evidence type="ECO:0000256" key="1">
    <source>
        <dbReference type="ARBA" id="ARBA00004123"/>
    </source>
</evidence>
<evidence type="ECO:0000256" key="3">
    <source>
        <dbReference type="ARBA" id="ARBA00023125"/>
    </source>
</evidence>
<dbReference type="PROSITE" id="PS50217">
    <property type="entry name" value="BZIP"/>
    <property type="match status" value="1"/>
</dbReference>
<dbReference type="SUPFAM" id="SSF57959">
    <property type="entry name" value="Leucine zipper domain"/>
    <property type="match status" value="1"/>
</dbReference>
<feature type="compositionally biased region" description="Polar residues" evidence="6">
    <location>
        <begin position="1"/>
        <end position="14"/>
    </location>
</feature>
<dbReference type="GO" id="GO:0045893">
    <property type="term" value="P:positive regulation of DNA-templated transcription"/>
    <property type="evidence" value="ECO:0007669"/>
    <property type="project" value="TreeGrafter"/>
</dbReference>
<comment type="subcellular location">
    <subcellularLocation>
        <location evidence="1">Nucleus</location>
    </subcellularLocation>
</comment>
<evidence type="ECO:0000259" key="7">
    <source>
        <dbReference type="PROSITE" id="PS50217"/>
    </source>
</evidence>
<evidence type="ECO:0000313" key="9">
    <source>
        <dbReference type="Proteomes" id="UP000836841"/>
    </source>
</evidence>
<dbReference type="GO" id="GO:0005634">
    <property type="term" value="C:nucleus"/>
    <property type="evidence" value="ECO:0007669"/>
    <property type="project" value="UniProtKB-SubCell"/>
</dbReference>
<name>A0AAU9SXK7_THLAR</name>
<dbReference type="GO" id="GO:0046982">
    <property type="term" value="F:protein heterodimerization activity"/>
    <property type="evidence" value="ECO:0007669"/>
    <property type="project" value="UniProtKB-ARBA"/>
</dbReference>
<protein>
    <recommendedName>
        <fullName evidence="7">BZIP domain-containing protein</fullName>
    </recommendedName>
</protein>
<dbReference type="PROSITE" id="PS00036">
    <property type="entry name" value="BZIP_BASIC"/>
    <property type="match status" value="1"/>
</dbReference>
<feature type="domain" description="BZIP" evidence="7">
    <location>
        <begin position="17"/>
        <end position="68"/>
    </location>
</feature>
<accession>A0AAU9SXK7</accession>
<organism evidence="8 9">
    <name type="scientific">Thlaspi arvense</name>
    <name type="common">Field penny-cress</name>
    <dbReference type="NCBI Taxonomy" id="13288"/>
    <lineage>
        <taxon>Eukaryota</taxon>
        <taxon>Viridiplantae</taxon>
        <taxon>Streptophyta</taxon>
        <taxon>Embryophyta</taxon>
        <taxon>Tracheophyta</taxon>
        <taxon>Spermatophyta</taxon>
        <taxon>Magnoliopsida</taxon>
        <taxon>eudicotyledons</taxon>
        <taxon>Gunneridae</taxon>
        <taxon>Pentapetalae</taxon>
        <taxon>rosids</taxon>
        <taxon>malvids</taxon>
        <taxon>Brassicales</taxon>
        <taxon>Brassicaceae</taxon>
        <taxon>Thlaspideae</taxon>
        <taxon>Thlaspi</taxon>
    </lineage>
</organism>
<dbReference type="InterPro" id="IPR046347">
    <property type="entry name" value="bZIP_sf"/>
</dbReference>
<dbReference type="InterPro" id="IPR045314">
    <property type="entry name" value="bZIP_plant_GBF1"/>
</dbReference>
<evidence type="ECO:0000256" key="6">
    <source>
        <dbReference type="SAM" id="MobiDB-lite"/>
    </source>
</evidence>
<dbReference type="PANTHER" id="PTHR45764:SF38">
    <property type="entry name" value="BZIP TRANSCRIPTION FACTOR 44"/>
    <property type="match status" value="1"/>
</dbReference>
<feature type="region of interest" description="Disordered" evidence="6">
    <location>
        <begin position="1"/>
        <end position="38"/>
    </location>
</feature>
<dbReference type="CDD" id="cd14702">
    <property type="entry name" value="bZIP_plant_GBF1"/>
    <property type="match status" value="1"/>
</dbReference>
<keyword evidence="9" id="KW-1185">Reference proteome</keyword>
<dbReference type="InterPro" id="IPR004827">
    <property type="entry name" value="bZIP"/>
</dbReference>
<dbReference type="AlphaFoldDB" id="A0AAU9SXK7"/>
<keyword evidence="2" id="KW-0805">Transcription regulation</keyword>
<dbReference type="GO" id="GO:0003700">
    <property type="term" value="F:DNA-binding transcription factor activity"/>
    <property type="evidence" value="ECO:0007669"/>
    <property type="project" value="InterPro"/>
</dbReference>
<dbReference type="Gene3D" id="1.20.5.170">
    <property type="match status" value="1"/>
</dbReference>
<dbReference type="GO" id="GO:0000976">
    <property type="term" value="F:transcription cis-regulatory region binding"/>
    <property type="evidence" value="ECO:0007669"/>
    <property type="project" value="TreeGrafter"/>
</dbReference>
<keyword evidence="5" id="KW-0539">Nucleus</keyword>
<dbReference type="PANTHER" id="PTHR45764">
    <property type="entry name" value="BZIP TRANSCRIPTION FACTOR 44"/>
    <property type="match status" value="1"/>
</dbReference>
<gene>
    <name evidence="8" type="ORF">TAV2_LOCUS22385</name>
</gene>
<keyword evidence="4" id="KW-0804">Transcription</keyword>
<dbReference type="Pfam" id="PF00170">
    <property type="entry name" value="bZIP_1"/>
    <property type="match status" value="1"/>
</dbReference>
<keyword evidence="3" id="KW-0238">DNA-binding</keyword>
<proteinExistence type="predicted"/>
<evidence type="ECO:0000256" key="2">
    <source>
        <dbReference type="ARBA" id="ARBA00023015"/>
    </source>
</evidence>
<dbReference type="Proteomes" id="UP000836841">
    <property type="component" value="Unassembled WGS sequence"/>
</dbReference>